<gene>
    <name evidence="1" type="ORF">SAMN04489717_3453</name>
</gene>
<evidence type="ECO:0000313" key="2">
    <source>
        <dbReference type="Proteomes" id="UP000198983"/>
    </source>
</evidence>
<accession>A0A1H1U4A1</accession>
<dbReference type="AlphaFoldDB" id="A0A1H1U4A1"/>
<dbReference type="Proteomes" id="UP000198983">
    <property type="component" value="Chromosome I"/>
</dbReference>
<dbReference type="RefSeq" id="WP_092654668.1">
    <property type="nucleotide sequence ID" value="NZ_LT629732.1"/>
</dbReference>
<keyword evidence="2" id="KW-1185">Reference proteome</keyword>
<sequence>MTRTHLLLIEVPEILHLLLRPALGVRHEVRTHHGAMSWAKRCARRSPRATFSFTGSPEDPDPLTRLDQTGRETWNLLTTTQAGRYVQLSSPRTFCSYDPELDR</sequence>
<name>A0A1H1U4A1_9ACTN</name>
<reference evidence="1 2" key="1">
    <citation type="submission" date="2016-10" db="EMBL/GenBank/DDBJ databases">
        <authorList>
            <person name="de Groot N.N."/>
        </authorList>
    </citation>
    <scope>NUCLEOTIDE SEQUENCE [LARGE SCALE GENOMIC DNA]</scope>
    <source>
        <strain evidence="1 2">DSM 22024</strain>
    </source>
</reference>
<organism evidence="1 2">
    <name type="scientific">Actinopolymorpha singaporensis</name>
    <dbReference type="NCBI Taxonomy" id="117157"/>
    <lineage>
        <taxon>Bacteria</taxon>
        <taxon>Bacillati</taxon>
        <taxon>Actinomycetota</taxon>
        <taxon>Actinomycetes</taxon>
        <taxon>Propionibacteriales</taxon>
        <taxon>Actinopolymorphaceae</taxon>
        <taxon>Actinopolymorpha</taxon>
    </lineage>
</organism>
<protein>
    <submittedName>
        <fullName evidence="1">Uncharacterized protein</fullName>
    </submittedName>
</protein>
<evidence type="ECO:0000313" key="1">
    <source>
        <dbReference type="EMBL" id="SDS67076.1"/>
    </source>
</evidence>
<dbReference type="EMBL" id="LT629732">
    <property type="protein sequence ID" value="SDS67076.1"/>
    <property type="molecule type" value="Genomic_DNA"/>
</dbReference>
<proteinExistence type="predicted"/>